<reference evidence="1 2" key="1">
    <citation type="submission" date="2022-05" db="EMBL/GenBank/DDBJ databases">
        <authorList>
            <consortium name="Genoscope - CEA"/>
            <person name="William W."/>
        </authorList>
    </citation>
    <scope>NUCLEOTIDE SEQUENCE [LARGE SCALE GENOMIC DNA]</scope>
</reference>
<dbReference type="Proteomes" id="UP001159405">
    <property type="component" value="Unassembled WGS sequence"/>
</dbReference>
<gene>
    <name evidence="1" type="ORF">PLOB_00012292</name>
</gene>
<accession>A0ABN8R2E6</accession>
<protein>
    <submittedName>
        <fullName evidence="1">Uncharacterized protein</fullName>
    </submittedName>
</protein>
<organism evidence="1 2">
    <name type="scientific">Porites lobata</name>
    <dbReference type="NCBI Taxonomy" id="104759"/>
    <lineage>
        <taxon>Eukaryota</taxon>
        <taxon>Metazoa</taxon>
        <taxon>Cnidaria</taxon>
        <taxon>Anthozoa</taxon>
        <taxon>Hexacorallia</taxon>
        <taxon>Scleractinia</taxon>
        <taxon>Fungiina</taxon>
        <taxon>Poritidae</taxon>
        <taxon>Porites</taxon>
    </lineage>
</organism>
<sequence length="100" mass="11156">MAVLSVNESATKAFYATASSSGFFTPRRPGFRPHTKVRVTLQNSIKHSGSETVKRIQNLSMFEENKMDKALPLGGMLFPSYVLCDSDLIRIEGDIDYKIP</sequence>
<keyword evidence="2" id="KW-1185">Reference proteome</keyword>
<dbReference type="EMBL" id="CALNXK010000169">
    <property type="protein sequence ID" value="CAH3172018.1"/>
    <property type="molecule type" value="Genomic_DNA"/>
</dbReference>
<evidence type="ECO:0000313" key="2">
    <source>
        <dbReference type="Proteomes" id="UP001159405"/>
    </source>
</evidence>
<proteinExistence type="predicted"/>
<comment type="caution">
    <text evidence="1">The sequence shown here is derived from an EMBL/GenBank/DDBJ whole genome shotgun (WGS) entry which is preliminary data.</text>
</comment>
<name>A0ABN8R2E6_9CNID</name>
<evidence type="ECO:0000313" key="1">
    <source>
        <dbReference type="EMBL" id="CAH3172018.1"/>
    </source>
</evidence>